<proteinExistence type="predicted"/>
<dbReference type="AlphaFoldDB" id="A0A7S0VT74"/>
<keyword evidence="1" id="KW-0732">Signal</keyword>
<organism evidence="2">
    <name type="scientific">Hemiselmis tepida</name>
    <dbReference type="NCBI Taxonomy" id="464990"/>
    <lineage>
        <taxon>Eukaryota</taxon>
        <taxon>Cryptophyceae</taxon>
        <taxon>Cryptomonadales</taxon>
        <taxon>Hemiselmidaceae</taxon>
        <taxon>Hemiselmis</taxon>
    </lineage>
</organism>
<evidence type="ECO:0000313" key="2">
    <source>
        <dbReference type="EMBL" id="CAD8795234.1"/>
    </source>
</evidence>
<reference evidence="2" key="1">
    <citation type="submission" date="2021-01" db="EMBL/GenBank/DDBJ databases">
        <authorList>
            <person name="Corre E."/>
            <person name="Pelletier E."/>
            <person name="Niang G."/>
            <person name="Scheremetjew M."/>
            <person name="Finn R."/>
            <person name="Kale V."/>
            <person name="Holt S."/>
            <person name="Cochrane G."/>
            <person name="Meng A."/>
            <person name="Brown T."/>
            <person name="Cohen L."/>
        </authorList>
    </citation>
    <scope>NUCLEOTIDE SEQUENCE</scope>
    <source>
        <strain evidence="2">CCMP443</strain>
    </source>
</reference>
<evidence type="ECO:0008006" key="3">
    <source>
        <dbReference type="Google" id="ProtNLM"/>
    </source>
</evidence>
<feature type="chain" id="PRO_5031194843" description="Protein-serine/threonine kinase" evidence="1">
    <location>
        <begin position="18"/>
        <end position="229"/>
    </location>
</feature>
<accession>A0A7S0VT74</accession>
<name>A0A7S0VT74_9CRYP</name>
<feature type="signal peptide" evidence="1">
    <location>
        <begin position="1"/>
        <end position="17"/>
    </location>
</feature>
<gene>
    <name evidence="2" type="ORF">HTEP1355_LOCUS8873</name>
</gene>
<evidence type="ECO:0000256" key="1">
    <source>
        <dbReference type="SAM" id="SignalP"/>
    </source>
</evidence>
<sequence>MTATLKWLALGGALCAAASHPGAVPAQHKAPGMLISTTRPAYRPRLAFAPVPALWKAPQGRATSGARSCSRQDRVPDDIEQTLEESLRMDLRLQEAREEEMGLNNSPSQLVTYGDVFRQAMADVEAERAEEEGRRIRPVAALSMVGNSFRQMLERLVADPPQDEISRNLEAFAMQHPGVVGLPVQKERVQTKADLDRLEAVLDMELDDILPTQPPAYLDSLERSSSRDR</sequence>
<dbReference type="EMBL" id="HBFN01015356">
    <property type="protein sequence ID" value="CAD8795234.1"/>
    <property type="molecule type" value="Transcribed_RNA"/>
</dbReference>
<protein>
    <recommendedName>
        <fullName evidence="3">Protein-serine/threonine kinase</fullName>
    </recommendedName>
</protein>